<evidence type="ECO:0000313" key="6">
    <source>
        <dbReference type="Proteomes" id="UP001634007"/>
    </source>
</evidence>
<keyword evidence="6" id="KW-1185">Reference proteome</keyword>
<gene>
    <name evidence="5" type="ORF">ACJRO7_015719</name>
</gene>
<dbReference type="InterPro" id="IPR058192">
    <property type="entry name" value="WHD_ROQ1-like"/>
</dbReference>
<organism evidence="5 6">
    <name type="scientific">Eucalyptus globulus</name>
    <name type="common">Tasmanian blue gum</name>
    <dbReference type="NCBI Taxonomy" id="34317"/>
    <lineage>
        <taxon>Eukaryota</taxon>
        <taxon>Viridiplantae</taxon>
        <taxon>Streptophyta</taxon>
        <taxon>Embryophyta</taxon>
        <taxon>Tracheophyta</taxon>
        <taxon>Spermatophyta</taxon>
        <taxon>Magnoliopsida</taxon>
        <taxon>eudicotyledons</taxon>
        <taxon>Gunneridae</taxon>
        <taxon>Pentapetalae</taxon>
        <taxon>rosids</taxon>
        <taxon>malvids</taxon>
        <taxon>Myrtales</taxon>
        <taxon>Myrtaceae</taxon>
        <taxon>Myrtoideae</taxon>
        <taxon>Eucalypteae</taxon>
        <taxon>Eucalyptus</taxon>
    </lineage>
</organism>
<dbReference type="Proteomes" id="UP001634007">
    <property type="component" value="Unassembled WGS sequence"/>
</dbReference>
<evidence type="ECO:0000256" key="2">
    <source>
        <dbReference type="ARBA" id="ARBA00022737"/>
    </source>
</evidence>
<dbReference type="SUPFAM" id="SSF52200">
    <property type="entry name" value="Toll/Interleukin receptor TIR domain"/>
    <property type="match status" value="1"/>
</dbReference>
<dbReference type="GO" id="GO:0006952">
    <property type="term" value="P:defense response"/>
    <property type="evidence" value="ECO:0007669"/>
    <property type="project" value="UniProtKB-KW"/>
</dbReference>
<dbReference type="EMBL" id="JBJKBG010000003">
    <property type="protein sequence ID" value="KAL3746821.1"/>
    <property type="molecule type" value="Genomic_DNA"/>
</dbReference>
<accession>A0ABD3L4K9</accession>
<dbReference type="SUPFAM" id="SSF52540">
    <property type="entry name" value="P-loop containing nucleoside triphosphate hydrolases"/>
    <property type="match status" value="1"/>
</dbReference>
<reference evidence="5 6" key="1">
    <citation type="submission" date="2024-11" db="EMBL/GenBank/DDBJ databases">
        <title>Chromosome-level genome assembly of Eucalyptus globulus Labill. provides insights into its genome evolution.</title>
        <authorList>
            <person name="Li X."/>
        </authorList>
    </citation>
    <scope>NUCLEOTIDE SEQUENCE [LARGE SCALE GENOMIC DNA]</scope>
    <source>
        <strain evidence="5">CL2024</strain>
        <tissue evidence="5">Fresh tender leaves</tissue>
    </source>
</reference>
<feature type="domain" description="TIR" evidence="4">
    <location>
        <begin position="18"/>
        <end position="184"/>
    </location>
</feature>
<dbReference type="PROSITE" id="PS50104">
    <property type="entry name" value="TIR"/>
    <property type="match status" value="1"/>
</dbReference>
<dbReference type="Gene3D" id="3.40.50.10140">
    <property type="entry name" value="Toll/interleukin-1 receptor homology (TIR) domain"/>
    <property type="match status" value="1"/>
</dbReference>
<dbReference type="InterPro" id="IPR000157">
    <property type="entry name" value="TIR_dom"/>
</dbReference>
<dbReference type="Pfam" id="PF01582">
    <property type="entry name" value="TIR"/>
    <property type="match status" value="1"/>
</dbReference>
<dbReference type="SUPFAM" id="SSF46785">
    <property type="entry name" value="Winged helix' DNA-binding domain"/>
    <property type="match status" value="1"/>
</dbReference>
<dbReference type="Pfam" id="PF00931">
    <property type="entry name" value="NB-ARC"/>
    <property type="match status" value="1"/>
</dbReference>
<proteinExistence type="predicted"/>
<dbReference type="InterPro" id="IPR027417">
    <property type="entry name" value="P-loop_NTPase"/>
</dbReference>
<dbReference type="InterPro" id="IPR002182">
    <property type="entry name" value="NB-ARC"/>
</dbReference>
<keyword evidence="1" id="KW-0433">Leucine-rich repeat</keyword>
<comment type="caution">
    <text evidence="5">The sequence shown here is derived from an EMBL/GenBank/DDBJ whole genome shotgun (WGS) entry which is preliminary data.</text>
</comment>
<dbReference type="PANTHER" id="PTHR11017">
    <property type="entry name" value="LEUCINE-RICH REPEAT-CONTAINING PROTEIN"/>
    <property type="match status" value="1"/>
</dbReference>
<sequence>MANSEAGSSSDAARASGGEYQVFLNFRGPDTRYGFTDFLYYGLVDAGVCVFRDEEELRVGEVIGGNLLRAINNSKIYIPIFSQTYASSKWCLRELAHIVENVSKSEGQKSIFPIFLDVEPEDIKLKTPRYSDALLEHEKKFSVEVKVWRKALAEVDEIKGWNVKKDESQATIVKLVVKRVLEKLKLKQRLVPEHLVGLDDRVKHLTELLDVNHRDVRLIGIYGMGGIGKTTVAKVIFNELLSHFGKCSSFLENVREKMSTEDGIVQLQKKLLSDIADSGSAEGVQESEQGMRRIGEVLSTKKVLVVLDDADNKDHIKRLIGNNSLHSGSRIIITTRNHTILQGWEFKDEIIPYEMLEMDDASTLELFCWHAFRKTFPLDDYHALSSEIVSRMGGLPLAVEVIGSLLNKKDKAFWEETMIKLRNVPEEEILEKLRISYDGLNEHQQQIFLDIACFFFNEKKNDAIYMWANCEFYPVRGIDVLTSRCLIKILDNDKFWMHDQLIDMGRRIVHQESPNDPGKRSRLWIPKEALKVMRTKERKNEVEALEIEGSLDIYAEKIHISNEEFEKFPNLRFIKLNLATFAGDFAKCHSKLKWISLQGPCFDLGVENMYFNDLVVCKLDFICFKDDPKSLDFIKVNQMF</sequence>
<evidence type="ECO:0000256" key="1">
    <source>
        <dbReference type="ARBA" id="ARBA00022614"/>
    </source>
</evidence>
<evidence type="ECO:0000259" key="4">
    <source>
        <dbReference type="PROSITE" id="PS50104"/>
    </source>
</evidence>
<dbReference type="PANTHER" id="PTHR11017:SF570">
    <property type="entry name" value="DISEASE RESISTANCE PROTEIN (TIR-NBS CLASS)-RELATED"/>
    <property type="match status" value="1"/>
</dbReference>
<dbReference type="InterPro" id="IPR035897">
    <property type="entry name" value="Toll_tir_struct_dom_sf"/>
</dbReference>
<protein>
    <recommendedName>
        <fullName evidence="4">TIR domain-containing protein</fullName>
    </recommendedName>
</protein>
<dbReference type="AlphaFoldDB" id="A0ABD3L4K9"/>
<keyword evidence="3" id="KW-0611">Plant defense</keyword>
<dbReference type="Gene3D" id="1.10.8.430">
    <property type="entry name" value="Helical domain of apoptotic protease-activating factors"/>
    <property type="match status" value="1"/>
</dbReference>
<evidence type="ECO:0000256" key="3">
    <source>
        <dbReference type="ARBA" id="ARBA00022821"/>
    </source>
</evidence>
<dbReference type="Pfam" id="PF23282">
    <property type="entry name" value="WHD_ROQ1"/>
    <property type="match status" value="1"/>
</dbReference>
<dbReference type="Gene3D" id="3.40.50.300">
    <property type="entry name" value="P-loop containing nucleotide triphosphate hydrolases"/>
    <property type="match status" value="1"/>
</dbReference>
<dbReference type="InterPro" id="IPR042197">
    <property type="entry name" value="Apaf_helical"/>
</dbReference>
<name>A0ABD3L4K9_EUCGL</name>
<dbReference type="InterPro" id="IPR044974">
    <property type="entry name" value="Disease_R_plants"/>
</dbReference>
<dbReference type="PRINTS" id="PR00364">
    <property type="entry name" value="DISEASERSIST"/>
</dbReference>
<keyword evidence="2" id="KW-0677">Repeat</keyword>
<dbReference type="SMART" id="SM00255">
    <property type="entry name" value="TIR"/>
    <property type="match status" value="1"/>
</dbReference>
<evidence type="ECO:0000313" key="5">
    <source>
        <dbReference type="EMBL" id="KAL3746821.1"/>
    </source>
</evidence>
<dbReference type="InterPro" id="IPR036390">
    <property type="entry name" value="WH_DNA-bd_sf"/>
</dbReference>